<sequence>MVLVLLSACGQKLDKPDDYDFEVQNFTYTNQDGKSVSLKDLEGKVWIADFIFTNCETVCPPMTNHMSSLQDNMKEAGLENVEIVSFSVDPTVDKPATLKKFGQKFDADFSNWHFLTGYKQSEIEEFAKTSFKTIVQKPKDDDQVTHGTAFYLVDQEGIVRTRYDGVNRSNDADEKVIEDIKALQQ</sequence>
<keyword evidence="5" id="KW-1185">Reference proteome</keyword>
<proteinExistence type="inferred from homology"/>
<dbReference type="CDD" id="cd02968">
    <property type="entry name" value="SCO"/>
    <property type="match status" value="1"/>
</dbReference>
<evidence type="ECO:0000256" key="1">
    <source>
        <dbReference type="ARBA" id="ARBA00010996"/>
    </source>
</evidence>
<accession>A0ABS9GY86</accession>
<gene>
    <name evidence="4" type="ORF">L2716_02395</name>
</gene>
<dbReference type="PROSITE" id="PS51352">
    <property type="entry name" value="THIOREDOXIN_2"/>
    <property type="match status" value="1"/>
</dbReference>
<comment type="similarity">
    <text evidence="1">Belongs to the SCO1/2 family.</text>
</comment>
<organism evidence="4 5">
    <name type="scientific">Pseudalkalibacillus berkeleyi</name>
    <dbReference type="NCBI Taxonomy" id="1069813"/>
    <lineage>
        <taxon>Bacteria</taxon>
        <taxon>Bacillati</taxon>
        <taxon>Bacillota</taxon>
        <taxon>Bacilli</taxon>
        <taxon>Bacillales</taxon>
        <taxon>Fictibacillaceae</taxon>
        <taxon>Pseudalkalibacillus</taxon>
    </lineage>
</organism>
<evidence type="ECO:0000313" key="4">
    <source>
        <dbReference type="EMBL" id="MCF6136563.1"/>
    </source>
</evidence>
<dbReference type="InterPro" id="IPR003782">
    <property type="entry name" value="SCO1/SenC"/>
</dbReference>
<dbReference type="PANTHER" id="PTHR12151:SF25">
    <property type="entry name" value="LINALOOL DEHYDRATASE_ISOMERASE DOMAIN-CONTAINING PROTEIN"/>
    <property type="match status" value="1"/>
</dbReference>
<protein>
    <submittedName>
        <fullName evidence="4">SCO family protein</fullName>
    </submittedName>
</protein>
<dbReference type="InterPro" id="IPR013766">
    <property type="entry name" value="Thioredoxin_domain"/>
</dbReference>
<comment type="caution">
    <text evidence="4">The sequence shown here is derived from an EMBL/GenBank/DDBJ whole genome shotgun (WGS) entry which is preliminary data.</text>
</comment>
<evidence type="ECO:0000259" key="3">
    <source>
        <dbReference type="PROSITE" id="PS51352"/>
    </source>
</evidence>
<dbReference type="Gene3D" id="3.40.30.10">
    <property type="entry name" value="Glutaredoxin"/>
    <property type="match status" value="1"/>
</dbReference>
<evidence type="ECO:0000256" key="2">
    <source>
        <dbReference type="ARBA" id="ARBA00023008"/>
    </source>
</evidence>
<dbReference type="SUPFAM" id="SSF52833">
    <property type="entry name" value="Thioredoxin-like"/>
    <property type="match status" value="1"/>
</dbReference>
<dbReference type="EMBL" id="JAKIJS010000001">
    <property type="protein sequence ID" value="MCF6136563.1"/>
    <property type="molecule type" value="Genomic_DNA"/>
</dbReference>
<dbReference type="Proteomes" id="UP001649381">
    <property type="component" value="Unassembled WGS sequence"/>
</dbReference>
<feature type="domain" description="Thioredoxin" evidence="3">
    <location>
        <begin position="17"/>
        <end position="185"/>
    </location>
</feature>
<evidence type="ECO:0000313" key="5">
    <source>
        <dbReference type="Proteomes" id="UP001649381"/>
    </source>
</evidence>
<keyword evidence="2" id="KW-0186">Copper</keyword>
<name>A0ABS9GY86_9BACL</name>
<dbReference type="Pfam" id="PF02630">
    <property type="entry name" value="SCO1-SenC"/>
    <property type="match status" value="1"/>
</dbReference>
<reference evidence="4 5" key="1">
    <citation type="submission" date="2022-01" db="EMBL/GenBank/DDBJ databases">
        <title>Alkalihalobacillus sp. EGI L200015, a novel bacterium isolated from a salt lake sediment.</title>
        <authorList>
            <person name="Gao L."/>
            <person name="Fang B.-Z."/>
            <person name="Li W.-J."/>
        </authorList>
    </citation>
    <scope>NUCLEOTIDE SEQUENCE [LARGE SCALE GENOMIC DNA]</scope>
    <source>
        <strain evidence="4 5">KCTC 12718</strain>
    </source>
</reference>
<dbReference type="InterPro" id="IPR036249">
    <property type="entry name" value="Thioredoxin-like_sf"/>
</dbReference>
<dbReference type="PANTHER" id="PTHR12151">
    <property type="entry name" value="ELECTRON TRANSPORT PROTIN SCO1/SENC FAMILY MEMBER"/>
    <property type="match status" value="1"/>
</dbReference>